<dbReference type="PROSITE" id="PS50937">
    <property type="entry name" value="HTH_MERR_2"/>
    <property type="match status" value="1"/>
</dbReference>
<dbReference type="RefSeq" id="WP_149502536.1">
    <property type="nucleotide sequence ID" value="NZ_CP035708.1"/>
</dbReference>
<feature type="domain" description="HTH merR-type" evidence="2">
    <location>
        <begin position="9"/>
        <end position="77"/>
    </location>
</feature>
<reference evidence="3 6" key="2">
    <citation type="submission" date="2024-06" db="EMBL/GenBank/DDBJ databases">
        <title>Genomic Encyclopedia of Type Strains, Phase IV (KMG-IV): sequencing the most valuable type-strain genomes for metagenomic binning, comparative biology and taxonomic classification.</title>
        <authorList>
            <person name="Goeker M."/>
        </authorList>
    </citation>
    <scope>NUCLEOTIDE SEQUENCE [LARGE SCALE GENOMIC DNA]</scope>
    <source>
        <strain evidence="3 6">D-501</strain>
    </source>
</reference>
<dbReference type="GO" id="GO:0003677">
    <property type="term" value="F:DNA binding"/>
    <property type="evidence" value="ECO:0007669"/>
    <property type="project" value="UniProtKB-KW"/>
</dbReference>
<evidence type="ECO:0000313" key="5">
    <source>
        <dbReference type="Proteomes" id="UP000323522"/>
    </source>
</evidence>
<dbReference type="SUPFAM" id="SSF46955">
    <property type="entry name" value="Putative DNA-binding domain"/>
    <property type="match status" value="1"/>
</dbReference>
<dbReference type="Pfam" id="PF13411">
    <property type="entry name" value="MerR_1"/>
    <property type="match status" value="1"/>
</dbReference>
<dbReference type="InterPro" id="IPR000551">
    <property type="entry name" value="MerR-type_HTH_dom"/>
</dbReference>
<dbReference type="PANTHER" id="PTHR30204:SF93">
    <property type="entry name" value="HTH MERR-TYPE DOMAIN-CONTAINING PROTEIN"/>
    <property type="match status" value="1"/>
</dbReference>
<organism evidence="4 5">
    <name type="scientific">Sphaerotilus sulfidivorans</name>
    <dbReference type="NCBI Taxonomy" id="639200"/>
    <lineage>
        <taxon>Bacteria</taxon>
        <taxon>Pseudomonadati</taxon>
        <taxon>Pseudomonadota</taxon>
        <taxon>Betaproteobacteria</taxon>
        <taxon>Burkholderiales</taxon>
        <taxon>Sphaerotilaceae</taxon>
        <taxon>Sphaerotilus</taxon>
    </lineage>
</organism>
<proteinExistence type="predicted"/>
<dbReference type="Proteomes" id="UP001549111">
    <property type="component" value="Unassembled WGS sequence"/>
</dbReference>
<keyword evidence="1 3" id="KW-0238">DNA-binding</keyword>
<dbReference type="CDD" id="cd00592">
    <property type="entry name" value="HTH_MerR-like"/>
    <property type="match status" value="1"/>
</dbReference>
<dbReference type="SMART" id="SM00422">
    <property type="entry name" value="HTH_MERR"/>
    <property type="match status" value="1"/>
</dbReference>
<dbReference type="KEGG" id="snn:EWH46_02630"/>
<protein>
    <submittedName>
        <fullName evidence="3">DNA-binding transcriptional MerR regulator</fullName>
    </submittedName>
    <submittedName>
        <fullName evidence="4">MerR family transcriptional regulator</fullName>
    </submittedName>
</protein>
<accession>A0A5C1PWL0</accession>
<dbReference type="AlphaFoldDB" id="A0A5C1PWL0"/>
<dbReference type="Proteomes" id="UP000323522">
    <property type="component" value="Chromosome"/>
</dbReference>
<sequence>MTTTPDAAGHTLAELCALVDLPARTVRYYVQLGLVDRPVGETRAARYGARHLEQLLQIRRWSAAGLSLERIRELLHGETPELPARAPSPGTVTVCSHLTVADGVALVIDPGRAGVSSEQLRVFVRAVMAAWDEALGPIGAGAQPPP</sequence>
<name>A0A5C1PWL0_9BURK</name>
<dbReference type="PANTHER" id="PTHR30204">
    <property type="entry name" value="REDOX-CYCLING DRUG-SENSING TRANSCRIPTIONAL ACTIVATOR SOXR"/>
    <property type="match status" value="1"/>
</dbReference>
<dbReference type="GO" id="GO:0003700">
    <property type="term" value="F:DNA-binding transcription factor activity"/>
    <property type="evidence" value="ECO:0007669"/>
    <property type="project" value="InterPro"/>
</dbReference>
<evidence type="ECO:0000313" key="6">
    <source>
        <dbReference type="Proteomes" id="UP001549111"/>
    </source>
</evidence>
<evidence type="ECO:0000313" key="4">
    <source>
        <dbReference type="EMBL" id="QEM99776.1"/>
    </source>
</evidence>
<evidence type="ECO:0000256" key="1">
    <source>
        <dbReference type="ARBA" id="ARBA00023125"/>
    </source>
</evidence>
<dbReference type="OrthoDB" id="9808480at2"/>
<reference evidence="4 5" key="1">
    <citation type="submission" date="2019-02" db="EMBL/GenBank/DDBJ databases">
        <title>Complete Genome Sequence and Methylome Analysis of Sphaerotilus natans subsp. sulfidivorans D-507.</title>
        <authorList>
            <person name="Fomenkov A."/>
            <person name="Gridneva E."/>
            <person name="Smolyakov D."/>
            <person name="Dubinina G."/>
            <person name="Vincze T."/>
            <person name="Grabovich M."/>
            <person name="Roberts R.J."/>
        </authorList>
    </citation>
    <scope>NUCLEOTIDE SEQUENCE [LARGE SCALE GENOMIC DNA]</scope>
    <source>
        <strain evidence="4 5">D-507</strain>
    </source>
</reference>
<evidence type="ECO:0000259" key="2">
    <source>
        <dbReference type="PROSITE" id="PS50937"/>
    </source>
</evidence>
<dbReference type="Gene3D" id="1.10.1660.10">
    <property type="match status" value="1"/>
</dbReference>
<gene>
    <name evidence="3" type="ORF">ABIC99_003405</name>
    <name evidence="4" type="ORF">EWH46_02630</name>
</gene>
<dbReference type="InterPro" id="IPR047057">
    <property type="entry name" value="MerR_fam"/>
</dbReference>
<evidence type="ECO:0000313" key="3">
    <source>
        <dbReference type="EMBL" id="MET3605575.1"/>
    </source>
</evidence>
<dbReference type="EMBL" id="JBEPLS010000019">
    <property type="protein sequence ID" value="MET3605575.1"/>
    <property type="molecule type" value="Genomic_DNA"/>
</dbReference>
<dbReference type="EMBL" id="CP035708">
    <property type="protein sequence ID" value="QEM99776.1"/>
    <property type="molecule type" value="Genomic_DNA"/>
</dbReference>
<keyword evidence="6" id="KW-1185">Reference proteome</keyword>
<dbReference type="InterPro" id="IPR009061">
    <property type="entry name" value="DNA-bd_dom_put_sf"/>
</dbReference>